<evidence type="ECO:0000313" key="3">
    <source>
        <dbReference type="Proteomes" id="UP000033647"/>
    </source>
</evidence>
<dbReference type="EMBL" id="LAFY01000370">
    <property type="protein sequence ID" value="KJX99017.1"/>
    <property type="molecule type" value="Genomic_DNA"/>
</dbReference>
<dbReference type="OrthoDB" id="10583729at2759"/>
<reference evidence="2 3" key="1">
    <citation type="submission" date="2015-03" db="EMBL/GenBank/DDBJ databases">
        <title>RNA-seq based gene annotation and comparative genomics of four Zymoseptoria species reveal species-specific pathogenicity related genes and transposable element activity.</title>
        <authorList>
            <person name="Grandaubert J."/>
            <person name="Bhattacharyya A."/>
            <person name="Stukenbrock E.H."/>
        </authorList>
    </citation>
    <scope>NUCLEOTIDE SEQUENCE [LARGE SCALE GENOMIC DNA]</scope>
    <source>
        <strain evidence="2 3">Zb18110</strain>
    </source>
</reference>
<feature type="region of interest" description="Disordered" evidence="1">
    <location>
        <begin position="58"/>
        <end position="146"/>
    </location>
</feature>
<keyword evidence="3" id="KW-1185">Reference proteome</keyword>
<feature type="compositionally biased region" description="Basic and acidic residues" evidence="1">
    <location>
        <begin position="94"/>
        <end position="109"/>
    </location>
</feature>
<sequence length="146" mass="16087">MNDKERYLAQQAASQLTRPNVGFSPSLGPKILDAMQLHTERHMDRPVFVQARPLDGDGYFRLPPLASNEQESPGRRPTGESGDDMLDFPADLDAASHKPEKLQTEERAFKVSYAAPEYSSDSSDDAEDMEAEISDSDSEDGGVKLV</sequence>
<organism evidence="2 3">
    <name type="scientific">Zymoseptoria brevis</name>
    <dbReference type="NCBI Taxonomy" id="1047168"/>
    <lineage>
        <taxon>Eukaryota</taxon>
        <taxon>Fungi</taxon>
        <taxon>Dikarya</taxon>
        <taxon>Ascomycota</taxon>
        <taxon>Pezizomycotina</taxon>
        <taxon>Dothideomycetes</taxon>
        <taxon>Dothideomycetidae</taxon>
        <taxon>Mycosphaerellales</taxon>
        <taxon>Mycosphaerellaceae</taxon>
        <taxon>Zymoseptoria</taxon>
    </lineage>
</organism>
<evidence type="ECO:0000313" key="2">
    <source>
        <dbReference type="EMBL" id="KJX99017.1"/>
    </source>
</evidence>
<comment type="caution">
    <text evidence="2">The sequence shown here is derived from an EMBL/GenBank/DDBJ whole genome shotgun (WGS) entry which is preliminary data.</text>
</comment>
<feature type="compositionally biased region" description="Acidic residues" evidence="1">
    <location>
        <begin position="122"/>
        <end position="140"/>
    </location>
</feature>
<dbReference type="Proteomes" id="UP000033647">
    <property type="component" value="Unassembled WGS sequence"/>
</dbReference>
<accession>A0A0F4GPQ2</accession>
<evidence type="ECO:0000256" key="1">
    <source>
        <dbReference type="SAM" id="MobiDB-lite"/>
    </source>
</evidence>
<dbReference type="AlphaFoldDB" id="A0A0F4GPQ2"/>
<gene>
    <name evidence="2" type="ORF">TI39_contig378g00019</name>
</gene>
<protein>
    <submittedName>
        <fullName evidence="2">Uncharacterized protein</fullName>
    </submittedName>
</protein>
<proteinExistence type="predicted"/>
<name>A0A0F4GPQ2_9PEZI</name>